<dbReference type="Gene3D" id="3.10.100.10">
    <property type="entry name" value="Mannose-Binding Protein A, subunit A"/>
    <property type="match status" value="1"/>
</dbReference>
<dbReference type="Proteomes" id="UP001190640">
    <property type="component" value="Chromosome 9"/>
</dbReference>
<keyword evidence="4" id="KW-1185">Reference proteome</keyword>
<dbReference type="PANTHER" id="PTHR22803">
    <property type="entry name" value="MANNOSE, PHOSPHOLIPASE, LECTIN RECEPTOR RELATED"/>
    <property type="match status" value="1"/>
</dbReference>
<dbReference type="KEGG" id="emc:129335941"/>
<dbReference type="RefSeq" id="XP_054844810.1">
    <property type="nucleotide sequence ID" value="XM_054988835.1"/>
</dbReference>
<dbReference type="GeneID" id="129335941"/>
<sequence length="176" mass="19724">MGQVVYFGLCLLGCFIIGSSSTPVEDTSDAEVAEKSPCPSGALYYRQNCYEFFGTSRTWDEAEAACQILRHGGHLASFPSMREEKLVSAYIKQRSSTNYVWIGLNATPNFNRLIWEWSDGTLYNSGSSLWDSRSPSSSVSSSECIALYNVQYLSSSSRWLQYNCAVSWPYVCKYKA</sequence>
<dbReference type="AlphaFoldDB" id="A0AA97JSX7"/>
<dbReference type="InterPro" id="IPR001304">
    <property type="entry name" value="C-type_lectin-like"/>
</dbReference>
<evidence type="ECO:0000313" key="5">
    <source>
        <dbReference type="RefSeq" id="XP_054844810.1"/>
    </source>
</evidence>
<feature type="domain" description="C-type lectin" evidence="3">
    <location>
        <begin position="45"/>
        <end position="173"/>
    </location>
</feature>
<dbReference type="SUPFAM" id="SSF56436">
    <property type="entry name" value="C-type lectin-like"/>
    <property type="match status" value="1"/>
</dbReference>
<protein>
    <submittedName>
        <fullName evidence="5">Snaclec rhodocytin subunit alpha-like</fullName>
    </submittedName>
</protein>
<dbReference type="PRINTS" id="PR01504">
    <property type="entry name" value="PNCREATITSAP"/>
</dbReference>
<keyword evidence="2" id="KW-0732">Signal</keyword>
<feature type="chain" id="PRO_5041651070" evidence="2">
    <location>
        <begin position="22"/>
        <end position="176"/>
    </location>
</feature>
<evidence type="ECO:0000256" key="2">
    <source>
        <dbReference type="SAM" id="SignalP"/>
    </source>
</evidence>
<evidence type="ECO:0000259" key="3">
    <source>
        <dbReference type="PROSITE" id="PS50041"/>
    </source>
</evidence>
<dbReference type="InterPro" id="IPR016187">
    <property type="entry name" value="CTDL_fold"/>
</dbReference>
<proteinExistence type="predicted"/>
<dbReference type="SMART" id="SM00034">
    <property type="entry name" value="CLECT"/>
    <property type="match status" value="1"/>
</dbReference>
<reference evidence="5" key="1">
    <citation type="submission" date="2025-08" db="UniProtKB">
        <authorList>
            <consortium name="RefSeq"/>
        </authorList>
    </citation>
    <scope>IDENTIFICATION</scope>
    <source>
        <tissue evidence="5">Blood</tissue>
    </source>
</reference>
<organism evidence="4 5">
    <name type="scientific">Eublepharis macularius</name>
    <name type="common">Leopard gecko</name>
    <name type="synonym">Cyrtodactylus macularius</name>
    <dbReference type="NCBI Taxonomy" id="481883"/>
    <lineage>
        <taxon>Eukaryota</taxon>
        <taxon>Metazoa</taxon>
        <taxon>Chordata</taxon>
        <taxon>Craniata</taxon>
        <taxon>Vertebrata</taxon>
        <taxon>Euteleostomi</taxon>
        <taxon>Lepidosauria</taxon>
        <taxon>Squamata</taxon>
        <taxon>Bifurcata</taxon>
        <taxon>Gekkota</taxon>
        <taxon>Eublepharidae</taxon>
        <taxon>Eublepharinae</taxon>
        <taxon>Eublepharis</taxon>
    </lineage>
</organism>
<accession>A0AA97JSX7</accession>
<feature type="signal peptide" evidence="2">
    <location>
        <begin position="1"/>
        <end position="21"/>
    </location>
</feature>
<evidence type="ECO:0000256" key="1">
    <source>
        <dbReference type="ARBA" id="ARBA00023157"/>
    </source>
</evidence>
<dbReference type="PROSITE" id="PS50041">
    <property type="entry name" value="C_TYPE_LECTIN_2"/>
    <property type="match status" value="1"/>
</dbReference>
<keyword evidence="1" id="KW-1015">Disulfide bond</keyword>
<dbReference type="InterPro" id="IPR016186">
    <property type="entry name" value="C-type_lectin-like/link_sf"/>
</dbReference>
<dbReference type="Pfam" id="PF00059">
    <property type="entry name" value="Lectin_C"/>
    <property type="match status" value="1"/>
</dbReference>
<name>A0AA97JSX7_EUBMA</name>
<dbReference type="InterPro" id="IPR050111">
    <property type="entry name" value="C-type_lectin/snaclec_domain"/>
</dbReference>
<evidence type="ECO:0000313" key="4">
    <source>
        <dbReference type="Proteomes" id="UP001190640"/>
    </source>
</evidence>
<gene>
    <name evidence="5" type="primary">LOC129335941</name>
</gene>